<evidence type="ECO:0000256" key="4">
    <source>
        <dbReference type="ARBA" id="ARBA00022759"/>
    </source>
</evidence>
<dbReference type="GO" id="GO:0004519">
    <property type="term" value="F:endonuclease activity"/>
    <property type="evidence" value="ECO:0007669"/>
    <property type="project" value="UniProtKB-KW"/>
</dbReference>
<dbReference type="PANTHER" id="PTHR42648:SF11">
    <property type="entry name" value="TRANSPOSON TY4-P GAG-POL POLYPROTEIN"/>
    <property type="match status" value="1"/>
</dbReference>
<evidence type="ECO:0000256" key="5">
    <source>
        <dbReference type="ARBA" id="ARBA00022801"/>
    </source>
</evidence>
<keyword evidence="4" id="KW-0255">Endonuclease</keyword>
<dbReference type="GO" id="GO:0016787">
    <property type="term" value="F:hydrolase activity"/>
    <property type="evidence" value="ECO:0007669"/>
    <property type="project" value="UniProtKB-KW"/>
</dbReference>
<dbReference type="InterPro" id="IPR039537">
    <property type="entry name" value="Retrotran_Ty1/copia-like"/>
</dbReference>
<evidence type="ECO:0000256" key="10">
    <source>
        <dbReference type="ARBA" id="ARBA00023172"/>
    </source>
</evidence>
<evidence type="ECO:0000256" key="11">
    <source>
        <dbReference type="ARBA" id="ARBA00023268"/>
    </source>
</evidence>
<keyword evidence="15" id="KW-1185">Reference proteome</keyword>
<evidence type="ECO:0000256" key="1">
    <source>
        <dbReference type="ARBA" id="ARBA00022695"/>
    </source>
</evidence>
<evidence type="ECO:0000313" key="15">
    <source>
        <dbReference type="Proteomes" id="UP000006174"/>
    </source>
</evidence>
<keyword evidence="10" id="KW-0233">DNA recombination</keyword>
<keyword evidence="11" id="KW-0511">Multifunctional enzyme</keyword>
<accession>I2G1V2</accession>
<organism evidence="14 15">
    <name type="scientific">Ustilago hordei</name>
    <name type="common">Barley covered smut fungus</name>
    <dbReference type="NCBI Taxonomy" id="120017"/>
    <lineage>
        <taxon>Eukaryota</taxon>
        <taxon>Fungi</taxon>
        <taxon>Dikarya</taxon>
        <taxon>Basidiomycota</taxon>
        <taxon>Ustilaginomycotina</taxon>
        <taxon>Ustilaginomycetes</taxon>
        <taxon>Ustilaginales</taxon>
        <taxon>Ustilaginaceae</taxon>
        <taxon>Ustilago</taxon>
    </lineage>
</organism>
<dbReference type="Pfam" id="PF25597">
    <property type="entry name" value="SH3_retrovirus"/>
    <property type="match status" value="1"/>
</dbReference>
<dbReference type="InterPro" id="IPR012337">
    <property type="entry name" value="RNaseH-like_sf"/>
</dbReference>
<evidence type="ECO:0000256" key="8">
    <source>
        <dbReference type="ARBA" id="ARBA00022918"/>
    </source>
</evidence>
<dbReference type="AlphaFoldDB" id="I2G1V2"/>
<keyword evidence="1" id="KW-0548">Nucleotidyltransferase</keyword>
<reference evidence="14 15" key="1">
    <citation type="journal article" date="2012" name="Plant Cell">
        <title>Genome comparison of barley and maize smut fungi reveals targeted loss of RNA silencing components and species-specific presence of transposable elements.</title>
        <authorList>
            <person name="Laurie J.D."/>
            <person name="Ali S."/>
            <person name="Linning R."/>
            <person name="Mannhaupt G."/>
            <person name="Wong P."/>
            <person name="Gueldener U."/>
            <person name="Muensterkoetter M."/>
            <person name="Moore R."/>
            <person name="Kahmann R."/>
            <person name="Bakkeren G."/>
            <person name="Schirawski J."/>
        </authorList>
    </citation>
    <scope>NUCLEOTIDE SEQUENCE [LARGE SCALE GENOMIC DNA]</scope>
    <source>
        <strain evidence="15">Uh4875-4</strain>
    </source>
</reference>
<keyword evidence="2" id="KW-0540">Nuclease</keyword>
<dbReference type="PANTHER" id="PTHR42648">
    <property type="entry name" value="TRANSPOSASE, PUTATIVE-RELATED"/>
    <property type="match status" value="1"/>
</dbReference>
<dbReference type="SUPFAM" id="SSF53098">
    <property type="entry name" value="Ribonuclease H-like"/>
    <property type="match status" value="1"/>
</dbReference>
<feature type="domain" description="Retroviral polymerase SH3-like" evidence="13">
    <location>
        <begin position="260"/>
        <end position="302"/>
    </location>
</feature>
<evidence type="ECO:0000256" key="2">
    <source>
        <dbReference type="ARBA" id="ARBA00022722"/>
    </source>
</evidence>
<dbReference type="Gene3D" id="3.30.420.10">
    <property type="entry name" value="Ribonuclease H-like superfamily/Ribonuclease H"/>
    <property type="match status" value="1"/>
</dbReference>
<dbReference type="eggNOG" id="KOG0017">
    <property type="taxonomic scope" value="Eukaryota"/>
</dbReference>
<dbReference type="HOGENOM" id="CLU_042093_0_0_1"/>
<evidence type="ECO:0000256" key="9">
    <source>
        <dbReference type="ARBA" id="ARBA00022932"/>
    </source>
</evidence>
<evidence type="ECO:0000259" key="13">
    <source>
        <dbReference type="Pfam" id="PF25597"/>
    </source>
</evidence>
<evidence type="ECO:0008006" key="16">
    <source>
        <dbReference type="Google" id="ProtNLM"/>
    </source>
</evidence>
<sequence length="612" mass="69411">MVISKLNPQTRHYEILQSRRKALVIGPNDGLSDLPECFDNDAKGNKCEFTLDFMHKQCGHPGQNKTRLIEKIYKVKIMDGECQDCVVGKSTKAQMGCGSGTHAKDPLELIHVDLAMHWSMKTEVTCLLVTIDDASSFTYMKPLQMKSDALQVLKEWIQYAETMGANGSWWQNDAGFWWQKTSPYTSKQNGKAECMIRTIREMMITMMCMHCLPQTFWPFAAEAATFTKNLLPNIKNWVPYHVFYRKDPCKPFNMLWTFGCLAWVNIPRAKHKKLDKLANPAILVGYDEEHKGYMTQIQDTDTLHYSPGANTADLSYDNVNTHNKELQQPLDDIYCPTLEQDMFSGGKTPPPELADITLDHLDGMMDMEPVCHKAQDVPMATSNNTCQTDLHLPKNVPTCSQDAPVPGEALAPWKTSEHWTFPEYNANVYTLLVTNVKPSVKEALTRPNQIHWHEAIKAEMDGLESMHIWETVDWPKDTNLMDSKLILQVKTDASNVPYKFKARFCTHGFSQREGIDFNKIFAPVVPRDLIQTILTIAAKFNWEIDSMDVTQACLNADLHHDIYLKPPEGAEVAAGKVYKLIKSLYGLKQSVRGLAPETQLRTPGSHHILSVN</sequence>
<dbReference type="GO" id="GO:0015074">
    <property type="term" value="P:DNA integration"/>
    <property type="evidence" value="ECO:0007669"/>
    <property type="project" value="UniProtKB-KW"/>
</dbReference>
<feature type="domain" description="Reverse transcriptase Ty1/copia-type" evidence="12">
    <location>
        <begin position="467"/>
        <end position="591"/>
    </location>
</feature>
<evidence type="ECO:0000256" key="6">
    <source>
        <dbReference type="ARBA" id="ARBA00022842"/>
    </source>
</evidence>
<dbReference type="GO" id="GO:0003887">
    <property type="term" value="F:DNA-directed DNA polymerase activity"/>
    <property type="evidence" value="ECO:0007669"/>
    <property type="project" value="UniProtKB-KW"/>
</dbReference>
<keyword evidence="5" id="KW-0378">Hydrolase</keyword>
<keyword evidence="7" id="KW-0229">DNA integration</keyword>
<name>I2G1V2_USTHO</name>
<keyword evidence="6" id="KW-0460">Magnesium</keyword>
<dbReference type="Proteomes" id="UP000006174">
    <property type="component" value="Unassembled WGS sequence"/>
</dbReference>
<dbReference type="GO" id="GO:0006310">
    <property type="term" value="P:DNA recombination"/>
    <property type="evidence" value="ECO:0007669"/>
    <property type="project" value="UniProtKB-KW"/>
</dbReference>
<keyword evidence="8" id="KW-0695">RNA-directed DNA polymerase</keyword>
<dbReference type="OMA" id="PLELICA"/>
<dbReference type="InterPro" id="IPR057670">
    <property type="entry name" value="SH3_retrovirus"/>
</dbReference>
<dbReference type="EMBL" id="CAGI01000180">
    <property type="protein sequence ID" value="CCF53145.1"/>
    <property type="molecule type" value="Genomic_DNA"/>
</dbReference>
<dbReference type="InterPro" id="IPR013103">
    <property type="entry name" value="RVT_2"/>
</dbReference>
<dbReference type="STRING" id="1128400.I2G1V2"/>
<gene>
    <name evidence="14" type="ORF">UHOR_15821</name>
</gene>
<keyword evidence="9" id="KW-0239">DNA-directed DNA polymerase</keyword>
<comment type="caution">
    <text evidence="14">The sequence shown here is derived from an EMBL/GenBank/DDBJ whole genome shotgun (WGS) entry which is preliminary data.</text>
</comment>
<protein>
    <recommendedName>
        <fullName evidence="16">Integrase catalytic domain-containing protein</fullName>
    </recommendedName>
</protein>
<dbReference type="GO" id="GO:0046872">
    <property type="term" value="F:metal ion binding"/>
    <property type="evidence" value="ECO:0007669"/>
    <property type="project" value="UniProtKB-KW"/>
</dbReference>
<dbReference type="InterPro" id="IPR036397">
    <property type="entry name" value="RNaseH_sf"/>
</dbReference>
<proteinExistence type="predicted"/>
<evidence type="ECO:0000313" key="14">
    <source>
        <dbReference type="EMBL" id="CCF53145.1"/>
    </source>
</evidence>
<evidence type="ECO:0000259" key="12">
    <source>
        <dbReference type="Pfam" id="PF07727"/>
    </source>
</evidence>
<dbReference type="GO" id="GO:0003676">
    <property type="term" value="F:nucleic acid binding"/>
    <property type="evidence" value="ECO:0007669"/>
    <property type="project" value="InterPro"/>
</dbReference>
<keyword evidence="9" id="KW-0808">Transferase</keyword>
<dbReference type="Pfam" id="PF07727">
    <property type="entry name" value="RVT_2"/>
    <property type="match status" value="1"/>
</dbReference>
<evidence type="ECO:0000256" key="3">
    <source>
        <dbReference type="ARBA" id="ARBA00022723"/>
    </source>
</evidence>
<dbReference type="GO" id="GO:0003964">
    <property type="term" value="F:RNA-directed DNA polymerase activity"/>
    <property type="evidence" value="ECO:0007669"/>
    <property type="project" value="UniProtKB-KW"/>
</dbReference>
<evidence type="ECO:0000256" key="7">
    <source>
        <dbReference type="ARBA" id="ARBA00022908"/>
    </source>
</evidence>
<keyword evidence="3" id="KW-0479">Metal-binding</keyword>